<dbReference type="Proteomes" id="UP001431209">
    <property type="component" value="Unassembled WGS sequence"/>
</dbReference>
<feature type="signal peptide" evidence="1">
    <location>
        <begin position="1"/>
        <end position="16"/>
    </location>
</feature>
<dbReference type="EMBL" id="JAOPGA020000927">
    <property type="protein sequence ID" value="KAL0483062.1"/>
    <property type="molecule type" value="Genomic_DNA"/>
</dbReference>
<name>A0AAW2YZW5_9EUKA</name>
<evidence type="ECO:0000256" key="1">
    <source>
        <dbReference type="SAM" id="SignalP"/>
    </source>
</evidence>
<gene>
    <name evidence="2" type="ORF">AKO1_014969</name>
</gene>
<keyword evidence="3" id="KW-1185">Reference proteome</keyword>
<dbReference type="AlphaFoldDB" id="A0AAW2YZW5"/>
<sequence>MNWLVCVLLLVSICIAHTPSEPSRRVIREDLSGDINIGRGKLYVDFERRLLQMNLLVQQADGSIMSRYSLMTKLGQGKKSYLIYAVTESPDARKHCELLGNLNVTNLPETFIVPQNATSEYERKNGEHCTRWSFAVENPKPSYALYEHTKIHMLCTLYLSRFDQSIVHFEVSPSPLDGGKLTFLTYDVEPTVPNEFLLGTGQFEVPQFCKVPKV</sequence>
<feature type="chain" id="PRO_5044002672" evidence="1">
    <location>
        <begin position="17"/>
        <end position="214"/>
    </location>
</feature>
<protein>
    <submittedName>
        <fullName evidence="2">Multifunctional CCA protein</fullName>
    </submittedName>
</protein>
<keyword evidence="1" id="KW-0732">Signal</keyword>
<evidence type="ECO:0000313" key="2">
    <source>
        <dbReference type="EMBL" id="KAL0483062.1"/>
    </source>
</evidence>
<reference evidence="2 3" key="1">
    <citation type="submission" date="2024-03" db="EMBL/GenBank/DDBJ databases">
        <title>The Acrasis kona genome and developmental transcriptomes reveal deep origins of eukaryotic multicellular pathways.</title>
        <authorList>
            <person name="Sheikh S."/>
            <person name="Fu C.-J."/>
            <person name="Brown M.W."/>
            <person name="Baldauf S.L."/>
        </authorList>
    </citation>
    <scope>NUCLEOTIDE SEQUENCE [LARGE SCALE GENOMIC DNA]</scope>
    <source>
        <strain evidence="2 3">ATCC MYA-3509</strain>
    </source>
</reference>
<comment type="caution">
    <text evidence="2">The sequence shown here is derived from an EMBL/GenBank/DDBJ whole genome shotgun (WGS) entry which is preliminary data.</text>
</comment>
<evidence type="ECO:0000313" key="3">
    <source>
        <dbReference type="Proteomes" id="UP001431209"/>
    </source>
</evidence>
<organism evidence="2 3">
    <name type="scientific">Acrasis kona</name>
    <dbReference type="NCBI Taxonomy" id="1008807"/>
    <lineage>
        <taxon>Eukaryota</taxon>
        <taxon>Discoba</taxon>
        <taxon>Heterolobosea</taxon>
        <taxon>Tetramitia</taxon>
        <taxon>Eutetramitia</taxon>
        <taxon>Acrasidae</taxon>
        <taxon>Acrasis</taxon>
    </lineage>
</organism>
<accession>A0AAW2YZW5</accession>
<proteinExistence type="predicted"/>